<evidence type="ECO:0000256" key="5">
    <source>
        <dbReference type="ARBA" id="ARBA00023134"/>
    </source>
</evidence>
<dbReference type="Pfam" id="PF01926">
    <property type="entry name" value="MMR_HSR1"/>
    <property type="match status" value="1"/>
</dbReference>
<evidence type="ECO:0000313" key="9">
    <source>
        <dbReference type="Proteomes" id="UP000054166"/>
    </source>
</evidence>
<dbReference type="FunCoup" id="A0A0C3G9Z9">
    <property type="interactions" value="979"/>
</dbReference>
<keyword evidence="4" id="KW-0378">Hydrolase</keyword>
<dbReference type="InParanoid" id="A0A0C3G9Z9"/>
<evidence type="ECO:0000256" key="1">
    <source>
        <dbReference type="ARBA" id="ARBA00004496"/>
    </source>
</evidence>
<dbReference type="GO" id="GO:0005829">
    <property type="term" value="C:cytosol"/>
    <property type="evidence" value="ECO:0007669"/>
    <property type="project" value="TreeGrafter"/>
</dbReference>
<feature type="compositionally biased region" description="Basic residues" evidence="6">
    <location>
        <begin position="655"/>
        <end position="669"/>
    </location>
</feature>
<dbReference type="GO" id="GO:0000054">
    <property type="term" value="P:ribosomal subunit export from nucleus"/>
    <property type="evidence" value="ECO:0007669"/>
    <property type="project" value="TreeGrafter"/>
</dbReference>
<name>A0A0C3G9Z9_PILCF</name>
<reference evidence="9" key="2">
    <citation type="submission" date="2015-01" db="EMBL/GenBank/DDBJ databases">
        <title>Evolutionary Origins and Diversification of the Mycorrhizal Mutualists.</title>
        <authorList>
            <consortium name="DOE Joint Genome Institute"/>
            <consortium name="Mycorrhizal Genomics Consortium"/>
            <person name="Kohler A."/>
            <person name="Kuo A."/>
            <person name="Nagy L.G."/>
            <person name="Floudas D."/>
            <person name="Copeland A."/>
            <person name="Barry K.W."/>
            <person name="Cichocki N."/>
            <person name="Veneault-Fourrey C."/>
            <person name="LaButti K."/>
            <person name="Lindquist E.A."/>
            <person name="Lipzen A."/>
            <person name="Lundell T."/>
            <person name="Morin E."/>
            <person name="Murat C."/>
            <person name="Riley R."/>
            <person name="Ohm R."/>
            <person name="Sun H."/>
            <person name="Tunlid A."/>
            <person name="Henrissat B."/>
            <person name="Grigoriev I.V."/>
            <person name="Hibbett D.S."/>
            <person name="Martin F."/>
        </authorList>
    </citation>
    <scope>NUCLEOTIDE SEQUENCE [LARGE SCALE GENOMIC DNA]</scope>
    <source>
        <strain evidence="9">F 1598</strain>
    </source>
</reference>
<feature type="compositionally biased region" description="Acidic residues" evidence="6">
    <location>
        <begin position="288"/>
        <end position="322"/>
    </location>
</feature>
<proteinExistence type="predicted"/>
<evidence type="ECO:0000256" key="2">
    <source>
        <dbReference type="ARBA" id="ARBA00022490"/>
    </source>
</evidence>
<dbReference type="InterPro" id="IPR043358">
    <property type="entry name" value="GNL1-like"/>
</dbReference>
<dbReference type="PROSITE" id="PS51721">
    <property type="entry name" value="G_CP"/>
    <property type="match status" value="1"/>
</dbReference>
<dbReference type="PANTHER" id="PTHR45709:SF2">
    <property type="entry name" value="LARGE SUBUNIT GTPASE 1 HOMOLOG"/>
    <property type="match status" value="1"/>
</dbReference>
<dbReference type="GO" id="GO:0005525">
    <property type="term" value="F:GTP binding"/>
    <property type="evidence" value="ECO:0007669"/>
    <property type="project" value="UniProtKB-KW"/>
</dbReference>
<feature type="region of interest" description="Disordered" evidence="6">
    <location>
        <begin position="646"/>
        <end position="675"/>
    </location>
</feature>
<dbReference type="Gene3D" id="3.40.50.300">
    <property type="entry name" value="P-loop containing nucleotide triphosphate hydrolases"/>
    <property type="match status" value="1"/>
</dbReference>
<comment type="subcellular location">
    <subcellularLocation>
        <location evidence="1">Cytoplasm</location>
    </subcellularLocation>
</comment>
<dbReference type="OrthoDB" id="61815at2759"/>
<dbReference type="GO" id="GO:0003924">
    <property type="term" value="F:GTPase activity"/>
    <property type="evidence" value="ECO:0007669"/>
    <property type="project" value="InterPro"/>
</dbReference>
<keyword evidence="5" id="KW-0342">GTP-binding</keyword>
<feature type="domain" description="CP-type G" evidence="7">
    <location>
        <begin position="162"/>
        <end position="418"/>
    </location>
</feature>
<dbReference type="InterPro" id="IPR006073">
    <property type="entry name" value="GTP-bd"/>
</dbReference>
<dbReference type="AlphaFoldDB" id="A0A0C3G9Z9"/>
<dbReference type="EMBL" id="KN832976">
    <property type="protein sequence ID" value="KIM88554.1"/>
    <property type="molecule type" value="Genomic_DNA"/>
</dbReference>
<dbReference type="STRING" id="765440.A0A0C3G9Z9"/>
<evidence type="ECO:0000313" key="8">
    <source>
        <dbReference type="EMBL" id="KIM88554.1"/>
    </source>
</evidence>
<dbReference type="Proteomes" id="UP000054166">
    <property type="component" value="Unassembled WGS sequence"/>
</dbReference>
<sequence length="675" mass="74816">MAPKKRDLNPTGLGKAIINRKARDARIRQESGLYTEELDSTTRLKSVTQERDLDEFLNTAQLAGTEFTAERRNVKIIQSSSSSVHNPYLLTDQEEKTTIAKHHAHKDRLRVPRRPPWTKTMTTAQLERNEKDAFLEWRRGLALLQEQDQFLLTPFERNLEVWRQLWRVLERSHLVVQIVDARNPLRFRCEDLEAYIQDVEGAEGEQGTGKNKRRCLLLINKADLLTATQRRLWADYFDEQGVQYVFFSAANATALQEARRQALAEAEANEAQGDGSSYNLDGIVASEGIEEEDSEEEDSGSEDESESDDEGLYLSEEEDSPDSQDPRARVLSVLELEALFVEVAPDLSTFTDSSGNHPSKLVVGLVGYPNVGKSSTINSLLGEKKVSVSSTPGKTKHFQTIILSPTMMLCDCPGLVFPQFTTTKADLVCDGVLPIDQMREFTGPISLVVKRLPKAILEATYGLSIKVIGVEEGGDGKVTAENFLIAYAVARGYTRSGQGNPDEARAARYILKDFVNAKILYCHPPPGIPEISFNERTHELALLRSIDKKRAPVTRVGKGADTFVPSNVPVSSGDGALPVLGQGHKSQAVDRAFFTNTSNLAFRPFVQGSARNGQEYSRAKLFPHQNAVANDGSALTGGRARIVPVSANLEEGNPNKKHHKKNKRVKQRSGKGYDV</sequence>
<keyword evidence="2" id="KW-0963">Cytoplasm</keyword>
<accession>A0A0C3G9Z9</accession>
<reference evidence="8 9" key="1">
    <citation type="submission" date="2014-04" db="EMBL/GenBank/DDBJ databases">
        <authorList>
            <consortium name="DOE Joint Genome Institute"/>
            <person name="Kuo A."/>
            <person name="Tarkka M."/>
            <person name="Buscot F."/>
            <person name="Kohler A."/>
            <person name="Nagy L.G."/>
            <person name="Floudas D."/>
            <person name="Copeland A."/>
            <person name="Barry K.W."/>
            <person name="Cichocki N."/>
            <person name="Veneault-Fourrey C."/>
            <person name="LaButti K."/>
            <person name="Lindquist E.A."/>
            <person name="Lipzen A."/>
            <person name="Lundell T."/>
            <person name="Morin E."/>
            <person name="Murat C."/>
            <person name="Sun H."/>
            <person name="Tunlid A."/>
            <person name="Henrissat B."/>
            <person name="Grigoriev I.V."/>
            <person name="Hibbett D.S."/>
            <person name="Martin F."/>
            <person name="Nordberg H.P."/>
            <person name="Cantor M.N."/>
            <person name="Hua S.X."/>
        </authorList>
    </citation>
    <scope>NUCLEOTIDE SEQUENCE [LARGE SCALE GENOMIC DNA]</scope>
    <source>
        <strain evidence="8 9">F 1598</strain>
    </source>
</reference>
<gene>
    <name evidence="8" type="ORF">PILCRDRAFT_813498</name>
</gene>
<dbReference type="CDD" id="cd01857">
    <property type="entry name" value="HSR1_MMR1"/>
    <property type="match status" value="1"/>
</dbReference>
<evidence type="ECO:0000256" key="6">
    <source>
        <dbReference type="SAM" id="MobiDB-lite"/>
    </source>
</evidence>
<dbReference type="SUPFAM" id="SSF52540">
    <property type="entry name" value="P-loop containing nucleoside triphosphate hydrolases"/>
    <property type="match status" value="1"/>
</dbReference>
<keyword evidence="9" id="KW-1185">Reference proteome</keyword>
<dbReference type="HOGENOM" id="CLU_011072_5_0_1"/>
<evidence type="ECO:0000256" key="3">
    <source>
        <dbReference type="ARBA" id="ARBA00022741"/>
    </source>
</evidence>
<keyword evidence="3" id="KW-0547">Nucleotide-binding</keyword>
<evidence type="ECO:0000259" key="7">
    <source>
        <dbReference type="PROSITE" id="PS51721"/>
    </source>
</evidence>
<feature type="region of interest" description="Disordered" evidence="6">
    <location>
        <begin position="288"/>
        <end position="326"/>
    </location>
</feature>
<dbReference type="InterPro" id="IPR027417">
    <property type="entry name" value="P-loop_NTPase"/>
</dbReference>
<dbReference type="InterPro" id="IPR030378">
    <property type="entry name" value="G_CP_dom"/>
</dbReference>
<organism evidence="8 9">
    <name type="scientific">Piloderma croceum (strain F 1598)</name>
    <dbReference type="NCBI Taxonomy" id="765440"/>
    <lineage>
        <taxon>Eukaryota</taxon>
        <taxon>Fungi</taxon>
        <taxon>Dikarya</taxon>
        <taxon>Basidiomycota</taxon>
        <taxon>Agaricomycotina</taxon>
        <taxon>Agaricomycetes</taxon>
        <taxon>Agaricomycetidae</taxon>
        <taxon>Atheliales</taxon>
        <taxon>Atheliaceae</taxon>
        <taxon>Piloderma</taxon>
    </lineage>
</organism>
<protein>
    <recommendedName>
        <fullName evidence="7">CP-type G domain-containing protein</fullName>
    </recommendedName>
</protein>
<dbReference type="PANTHER" id="PTHR45709">
    <property type="entry name" value="LARGE SUBUNIT GTPASE 1 HOMOLOG-RELATED"/>
    <property type="match status" value="1"/>
</dbReference>
<evidence type="ECO:0000256" key="4">
    <source>
        <dbReference type="ARBA" id="ARBA00022801"/>
    </source>
</evidence>